<name>A0AAW1FM01_ZOAVI</name>
<evidence type="ECO:0008006" key="3">
    <source>
        <dbReference type="Google" id="ProtNLM"/>
    </source>
</evidence>
<proteinExistence type="predicted"/>
<dbReference type="AlphaFoldDB" id="A0AAW1FM01"/>
<sequence length="164" mass="18718">MVPQMSLHREQVRRRRQVLERIIDVMKLIGKRGLSYRSKQGEAAYTLDDDTIDHGNFLEMIVLLGKYDICLKEHLTLCIEKSKQIHQSGSRGGRGALVTLLSKTTIDYIITTIQRLMKTTIAAEVQESGMYSVQIDTTQDITAHDQCSVVIRYVTDTVHERLLL</sequence>
<evidence type="ECO:0000313" key="1">
    <source>
        <dbReference type="EMBL" id="KAK9535822.1"/>
    </source>
</evidence>
<protein>
    <recommendedName>
        <fullName evidence="3">DUF4371 domain-containing protein</fullName>
    </recommendedName>
</protein>
<reference evidence="1 2" key="1">
    <citation type="journal article" date="2024" name="Genome Biol. Evol.">
        <title>Chromosome-level genome assembly of the viviparous eelpout Zoarces viviparus.</title>
        <authorList>
            <person name="Fuhrmann N."/>
            <person name="Brasseur M.V."/>
            <person name="Bakowski C.E."/>
            <person name="Podsiadlowski L."/>
            <person name="Prost S."/>
            <person name="Krehenwinkel H."/>
            <person name="Mayer C."/>
        </authorList>
    </citation>
    <scope>NUCLEOTIDE SEQUENCE [LARGE SCALE GENOMIC DNA]</scope>
    <source>
        <strain evidence="1">NO-MEL_2022_Ind0_liver</strain>
    </source>
</reference>
<dbReference type="PANTHER" id="PTHR45749">
    <property type="match status" value="1"/>
</dbReference>
<accession>A0AAW1FM01</accession>
<dbReference type="PANTHER" id="PTHR45749:SF21">
    <property type="entry name" value="DUF4371 DOMAIN-CONTAINING PROTEIN"/>
    <property type="match status" value="1"/>
</dbReference>
<dbReference type="Proteomes" id="UP001488805">
    <property type="component" value="Unassembled WGS sequence"/>
</dbReference>
<organism evidence="1 2">
    <name type="scientific">Zoarces viviparus</name>
    <name type="common">Viviparous eelpout</name>
    <name type="synonym">Blennius viviparus</name>
    <dbReference type="NCBI Taxonomy" id="48416"/>
    <lineage>
        <taxon>Eukaryota</taxon>
        <taxon>Metazoa</taxon>
        <taxon>Chordata</taxon>
        <taxon>Craniata</taxon>
        <taxon>Vertebrata</taxon>
        <taxon>Euteleostomi</taxon>
        <taxon>Actinopterygii</taxon>
        <taxon>Neopterygii</taxon>
        <taxon>Teleostei</taxon>
        <taxon>Neoteleostei</taxon>
        <taxon>Acanthomorphata</taxon>
        <taxon>Eupercaria</taxon>
        <taxon>Perciformes</taxon>
        <taxon>Cottioidei</taxon>
        <taxon>Zoarcales</taxon>
        <taxon>Zoarcidae</taxon>
        <taxon>Zoarcinae</taxon>
        <taxon>Zoarces</taxon>
    </lineage>
</organism>
<keyword evidence="2" id="KW-1185">Reference proteome</keyword>
<gene>
    <name evidence="1" type="ORF">VZT92_008178</name>
</gene>
<evidence type="ECO:0000313" key="2">
    <source>
        <dbReference type="Proteomes" id="UP001488805"/>
    </source>
</evidence>
<dbReference type="EMBL" id="JBCEZU010000056">
    <property type="protein sequence ID" value="KAK9535822.1"/>
    <property type="molecule type" value="Genomic_DNA"/>
</dbReference>
<comment type="caution">
    <text evidence="1">The sequence shown here is derived from an EMBL/GenBank/DDBJ whole genome shotgun (WGS) entry which is preliminary data.</text>
</comment>